<evidence type="ECO:0000313" key="1">
    <source>
        <dbReference type="EMBL" id="MDM1697016.1"/>
    </source>
</evidence>
<reference evidence="1" key="1">
    <citation type="submission" date="2020-06" db="EMBL/GenBank/DDBJ databases">
        <authorList>
            <person name="Dong N."/>
        </authorList>
    </citation>
    <scope>NUCLEOTIDE SEQUENCE</scope>
    <source>
        <strain evidence="1">DF46-2-2</strain>
    </source>
</reference>
<name>A0AAW7DWE0_9GAMM</name>
<comment type="caution">
    <text evidence="1">The sequence shown here is derived from an EMBL/GenBank/DDBJ whole genome shotgun (WGS) entry which is preliminary data.</text>
</comment>
<sequence length="159" mass="17214">MKNYQVTFSGQLVNNMPIEQVQSNLAKIFNLDAQRVMMLFTGRKIVIRSNLSHAEAEKYQAILYRAGALVEIDEKLPTQAISPPATSSTGASHTLTLAEPGGDIPTLTSQRPAITNLQLNHLSVSPLGTPLDEIRTNKSIVDLAVSSNSTLTLKPNSES</sequence>
<accession>A0AAW7DWE0</accession>
<dbReference type="RefSeq" id="WP_286594296.1">
    <property type="nucleotide sequence ID" value="NZ_JACANB010000007.1"/>
</dbReference>
<protein>
    <submittedName>
        <fullName evidence="1">Uncharacterized protein</fullName>
    </submittedName>
</protein>
<dbReference type="EMBL" id="JACANB010000007">
    <property type="protein sequence ID" value="MDM1697016.1"/>
    <property type="molecule type" value="Genomic_DNA"/>
</dbReference>
<gene>
    <name evidence="1" type="ORF">HX099_10150</name>
</gene>
<evidence type="ECO:0000313" key="2">
    <source>
        <dbReference type="Proteomes" id="UP001173465"/>
    </source>
</evidence>
<dbReference type="AlphaFoldDB" id="A0AAW7DWE0"/>
<dbReference type="Proteomes" id="UP001173465">
    <property type="component" value="Unassembled WGS sequence"/>
</dbReference>
<proteinExistence type="predicted"/>
<organism evidence="1 2">
    <name type="scientific">Thiopseudomonas alkaliphila</name>
    <dbReference type="NCBI Taxonomy" id="1697053"/>
    <lineage>
        <taxon>Bacteria</taxon>
        <taxon>Pseudomonadati</taxon>
        <taxon>Pseudomonadota</taxon>
        <taxon>Gammaproteobacteria</taxon>
        <taxon>Pseudomonadales</taxon>
        <taxon>Pseudomonadaceae</taxon>
        <taxon>Thiopseudomonas</taxon>
    </lineage>
</organism>
<reference evidence="1" key="2">
    <citation type="journal article" date="2022" name="Sci. Total Environ.">
        <title>Prevalence, transmission, and molecular epidemiology of tet(X)-positive bacteria among humans, animals, and environmental niches in China: An epidemiological, and genomic-based study.</title>
        <authorList>
            <person name="Dong N."/>
            <person name="Zeng Y."/>
            <person name="Cai C."/>
            <person name="Sun C."/>
            <person name="Lu J."/>
            <person name="Liu C."/>
            <person name="Zhou H."/>
            <person name="Sun Q."/>
            <person name="Shu L."/>
            <person name="Wang H."/>
            <person name="Wang Y."/>
            <person name="Wang S."/>
            <person name="Wu C."/>
            <person name="Chan E.W."/>
            <person name="Chen G."/>
            <person name="Shen Z."/>
            <person name="Chen S."/>
            <person name="Zhang R."/>
        </authorList>
    </citation>
    <scope>NUCLEOTIDE SEQUENCE</scope>
    <source>
        <strain evidence="1">DF46-2-2</strain>
    </source>
</reference>